<dbReference type="InterPro" id="IPR011992">
    <property type="entry name" value="EF-hand-dom_pair"/>
</dbReference>
<dbReference type="PROSITE" id="PS50222">
    <property type="entry name" value="EF_HAND_2"/>
    <property type="match status" value="2"/>
</dbReference>
<comment type="caution">
    <text evidence="3">The sequence shown here is derived from an EMBL/GenBank/DDBJ whole genome shotgun (WGS) entry which is preliminary data.</text>
</comment>
<name>A0AAU9KFG4_9CILI</name>
<dbReference type="InterPro" id="IPR018247">
    <property type="entry name" value="EF_Hand_1_Ca_BS"/>
</dbReference>
<protein>
    <recommendedName>
        <fullName evidence="2">EF-hand domain-containing protein</fullName>
    </recommendedName>
</protein>
<dbReference type="AlphaFoldDB" id="A0AAU9KFG4"/>
<evidence type="ECO:0000256" key="1">
    <source>
        <dbReference type="ARBA" id="ARBA00022837"/>
    </source>
</evidence>
<dbReference type="PROSITE" id="PS00018">
    <property type="entry name" value="EF_HAND_1"/>
    <property type="match status" value="2"/>
</dbReference>
<keyword evidence="1" id="KW-0106">Calcium</keyword>
<feature type="domain" description="EF-hand" evidence="2">
    <location>
        <begin position="13"/>
        <end position="48"/>
    </location>
</feature>
<dbReference type="Gene3D" id="1.10.238.10">
    <property type="entry name" value="EF-hand"/>
    <property type="match status" value="1"/>
</dbReference>
<organism evidence="3 4">
    <name type="scientific">Blepharisma stoltei</name>
    <dbReference type="NCBI Taxonomy" id="1481888"/>
    <lineage>
        <taxon>Eukaryota</taxon>
        <taxon>Sar</taxon>
        <taxon>Alveolata</taxon>
        <taxon>Ciliophora</taxon>
        <taxon>Postciliodesmatophora</taxon>
        <taxon>Heterotrichea</taxon>
        <taxon>Heterotrichida</taxon>
        <taxon>Blepharismidae</taxon>
        <taxon>Blepharisma</taxon>
    </lineage>
</organism>
<evidence type="ECO:0000313" key="3">
    <source>
        <dbReference type="EMBL" id="CAG9335569.1"/>
    </source>
</evidence>
<accession>A0AAU9KFG4</accession>
<reference evidence="3" key="1">
    <citation type="submission" date="2021-09" db="EMBL/GenBank/DDBJ databases">
        <authorList>
            <consortium name="AG Swart"/>
            <person name="Singh M."/>
            <person name="Singh A."/>
            <person name="Seah K."/>
            <person name="Emmerich C."/>
        </authorList>
    </citation>
    <scope>NUCLEOTIDE SEQUENCE</scope>
    <source>
        <strain evidence="3">ATCC30299</strain>
    </source>
</reference>
<dbReference type="Proteomes" id="UP001162131">
    <property type="component" value="Unassembled WGS sequence"/>
</dbReference>
<dbReference type="CDD" id="cd00051">
    <property type="entry name" value="EFh"/>
    <property type="match status" value="1"/>
</dbReference>
<evidence type="ECO:0000313" key="4">
    <source>
        <dbReference type="Proteomes" id="UP001162131"/>
    </source>
</evidence>
<sequence>MAEIQSILNNPAEVHGIAKVIFDSFDTDHSGNIERSELKEALGMISKDCGTPPPDDEMVNELIEALDEDQDGKLNLEEFKVMVEELLKALC</sequence>
<dbReference type="GO" id="GO:0005509">
    <property type="term" value="F:calcium ion binding"/>
    <property type="evidence" value="ECO:0007669"/>
    <property type="project" value="InterPro"/>
</dbReference>
<dbReference type="Pfam" id="PF13499">
    <property type="entry name" value="EF-hand_7"/>
    <property type="match status" value="1"/>
</dbReference>
<feature type="domain" description="EF-hand" evidence="2">
    <location>
        <begin position="54"/>
        <end position="89"/>
    </location>
</feature>
<dbReference type="PANTHER" id="PTHR34574:SF3">
    <property type="entry name" value="CALCIUM-BINDING EF HAND FAMILY PROTEIN"/>
    <property type="match status" value="1"/>
</dbReference>
<dbReference type="SMART" id="SM00054">
    <property type="entry name" value="EFh"/>
    <property type="match status" value="2"/>
</dbReference>
<dbReference type="PANTHER" id="PTHR34574">
    <property type="entry name" value="CALCIUM-BINDING EF-HAND FAMILY PROTEIN-RELATED"/>
    <property type="match status" value="1"/>
</dbReference>
<dbReference type="SUPFAM" id="SSF47473">
    <property type="entry name" value="EF-hand"/>
    <property type="match status" value="1"/>
</dbReference>
<dbReference type="InterPro" id="IPR002048">
    <property type="entry name" value="EF_hand_dom"/>
</dbReference>
<evidence type="ECO:0000259" key="2">
    <source>
        <dbReference type="PROSITE" id="PS50222"/>
    </source>
</evidence>
<dbReference type="EMBL" id="CAJZBQ010000062">
    <property type="protein sequence ID" value="CAG9335569.1"/>
    <property type="molecule type" value="Genomic_DNA"/>
</dbReference>
<gene>
    <name evidence="3" type="ORF">BSTOLATCC_MIC64035</name>
</gene>
<proteinExistence type="predicted"/>
<keyword evidence="4" id="KW-1185">Reference proteome</keyword>